<name>A5ZWA1_9FIRM</name>
<comment type="caution">
    <text evidence="1">The sequence shown here is derived from an EMBL/GenBank/DDBJ whole genome shotgun (WGS) entry which is preliminary data.</text>
</comment>
<accession>A5ZWA1</accession>
<dbReference type="AlphaFoldDB" id="A5ZWA1"/>
<reference evidence="1 2" key="1">
    <citation type="submission" date="2007-03" db="EMBL/GenBank/DDBJ databases">
        <authorList>
            <person name="Fulton L."/>
            <person name="Clifton S."/>
            <person name="Fulton B."/>
            <person name="Xu J."/>
            <person name="Minx P."/>
            <person name="Pepin K.H."/>
            <person name="Johnson M."/>
            <person name="Thiruvilangam P."/>
            <person name="Bhonagiri V."/>
            <person name="Nash W.E."/>
            <person name="Mardis E.R."/>
            <person name="Wilson R.K."/>
        </authorList>
    </citation>
    <scope>NUCLEOTIDE SEQUENCE [LARGE SCALE GENOMIC DNA]</scope>
    <source>
        <strain evidence="1 2">ATCC 29174</strain>
    </source>
</reference>
<dbReference type="EMBL" id="AAVO02000019">
    <property type="protein sequence ID" value="EDM86055.1"/>
    <property type="molecule type" value="Genomic_DNA"/>
</dbReference>
<dbReference type="Proteomes" id="UP000006002">
    <property type="component" value="Unassembled WGS sequence"/>
</dbReference>
<reference evidence="1 2" key="2">
    <citation type="submission" date="2007-04" db="EMBL/GenBank/DDBJ databases">
        <title>Draft genome sequence of Ruminococcus obeum (ATCC 29174).</title>
        <authorList>
            <person name="Sudarsanam P."/>
            <person name="Ley R."/>
            <person name="Guruge J."/>
            <person name="Turnbaugh P.J."/>
            <person name="Mahowald M."/>
            <person name="Liep D."/>
            <person name="Gordon J."/>
        </authorList>
    </citation>
    <scope>NUCLEOTIDE SEQUENCE [LARGE SCALE GENOMIC DNA]</scope>
    <source>
        <strain evidence="1 2">ATCC 29174</strain>
    </source>
</reference>
<evidence type="ECO:0000313" key="1">
    <source>
        <dbReference type="EMBL" id="EDM86055.1"/>
    </source>
</evidence>
<proteinExistence type="predicted"/>
<organism evidence="1 2">
    <name type="scientific">Blautia obeum ATCC 29174</name>
    <dbReference type="NCBI Taxonomy" id="411459"/>
    <lineage>
        <taxon>Bacteria</taxon>
        <taxon>Bacillati</taxon>
        <taxon>Bacillota</taxon>
        <taxon>Clostridia</taxon>
        <taxon>Lachnospirales</taxon>
        <taxon>Lachnospiraceae</taxon>
        <taxon>Blautia</taxon>
    </lineage>
</organism>
<protein>
    <submittedName>
        <fullName evidence="1">Uncharacterized protein</fullName>
    </submittedName>
</protein>
<dbReference type="HOGENOM" id="CLU_3150062_0_0_9"/>
<sequence>MKQTAFGTQSGTSPSKIEEFREFEADLSALLYMREELLGFIYHLGKYL</sequence>
<gene>
    <name evidence="1" type="ORF">RUMOBE_03294</name>
</gene>
<evidence type="ECO:0000313" key="2">
    <source>
        <dbReference type="Proteomes" id="UP000006002"/>
    </source>
</evidence>